<gene>
    <name evidence="10" type="ORF">AKN88_01055</name>
</gene>
<evidence type="ECO:0000256" key="7">
    <source>
        <dbReference type="ARBA" id="ARBA00023136"/>
    </source>
</evidence>
<keyword evidence="2" id="KW-0813">Transport</keyword>
<dbReference type="EMBL" id="CP012365">
    <property type="protein sequence ID" value="AKX58681.1"/>
    <property type="molecule type" value="Genomic_DNA"/>
</dbReference>
<evidence type="ECO:0000256" key="5">
    <source>
        <dbReference type="ARBA" id="ARBA00022989"/>
    </source>
</evidence>
<evidence type="ECO:0000256" key="3">
    <source>
        <dbReference type="ARBA" id="ARBA00022475"/>
    </source>
</evidence>
<evidence type="ECO:0008006" key="12">
    <source>
        <dbReference type="Google" id="ProtNLM"/>
    </source>
</evidence>
<dbReference type="InterPro" id="IPR044669">
    <property type="entry name" value="YneE/VCCN1/2-like"/>
</dbReference>
<evidence type="ECO:0000256" key="6">
    <source>
        <dbReference type="ARBA" id="ARBA00023065"/>
    </source>
</evidence>
<feature type="transmembrane region" description="Helical" evidence="9">
    <location>
        <begin position="221"/>
        <end position="252"/>
    </location>
</feature>
<proteinExistence type="inferred from homology"/>
<keyword evidence="5 9" id="KW-1133">Transmembrane helix</keyword>
<reference evidence="10 11" key="1">
    <citation type="journal article" date="2015" name="Genome Announc.">
        <title>Genome Sequences of Oblitimonas alkaliphila gen. nov. sp. nov. (Proposed), a Novel Bacterium of the Pseudomonadaceae Family.</title>
        <authorList>
            <person name="Lauer A.C."/>
            <person name="Nicholson A.C."/>
            <person name="Humrighouse B.W."/>
            <person name="Emery B."/>
            <person name="Drobish A."/>
            <person name="Juieng P."/>
            <person name="Loparev V."/>
            <person name="McQuiston J.R."/>
        </authorList>
    </citation>
    <scope>NUCLEOTIDE SEQUENCE [LARGE SCALE GENOMIC DNA]</scope>
    <source>
        <strain evidence="10 11">E5571</strain>
    </source>
</reference>
<evidence type="ECO:0000313" key="10">
    <source>
        <dbReference type="EMBL" id="AKX58681.1"/>
    </source>
</evidence>
<protein>
    <recommendedName>
        <fullName evidence="12">Bestrophin</fullName>
    </recommendedName>
</protein>
<keyword evidence="4 9" id="KW-0812">Transmembrane</keyword>
<dbReference type="GO" id="GO:0005886">
    <property type="term" value="C:plasma membrane"/>
    <property type="evidence" value="ECO:0007669"/>
    <property type="project" value="UniProtKB-SubCell"/>
</dbReference>
<feature type="transmembrane region" description="Helical" evidence="9">
    <location>
        <begin position="20"/>
        <end position="42"/>
    </location>
</feature>
<comment type="subcellular location">
    <subcellularLocation>
        <location evidence="1">Cell membrane</location>
        <topology evidence="1">Multi-pass membrane protein</topology>
    </subcellularLocation>
</comment>
<evidence type="ECO:0000313" key="11">
    <source>
        <dbReference type="Proteomes" id="UP000063953"/>
    </source>
</evidence>
<dbReference type="PATRIC" id="fig|1698449.3.peg.212"/>
<organism evidence="10 11">
    <name type="scientific">Thiopseudomonas alkaliphila</name>
    <dbReference type="NCBI Taxonomy" id="1697053"/>
    <lineage>
        <taxon>Bacteria</taxon>
        <taxon>Pseudomonadati</taxon>
        <taxon>Pseudomonadota</taxon>
        <taxon>Gammaproteobacteria</taxon>
        <taxon>Pseudomonadales</taxon>
        <taxon>Pseudomonadaceae</taxon>
        <taxon>Thiopseudomonas</taxon>
    </lineage>
</organism>
<keyword evidence="3" id="KW-1003">Cell membrane</keyword>
<evidence type="ECO:0000256" key="1">
    <source>
        <dbReference type="ARBA" id="ARBA00004651"/>
    </source>
</evidence>
<evidence type="ECO:0000256" key="2">
    <source>
        <dbReference type="ARBA" id="ARBA00022448"/>
    </source>
</evidence>
<dbReference type="Proteomes" id="UP000063953">
    <property type="component" value="Chromosome"/>
</dbReference>
<evidence type="ECO:0000256" key="8">
    <source>
        <dbReference type="ARBA" id="ARBA00034708"/>
    </source>
</evidence>
<dbReference type="GO" id="GO:0005254">
    <property type="term" value="F:chloride channel activity"/>
    <property type="evidence" value="ECO:0007669"/>
    <property type="project" value="InterPro"/>
</dbReference>
<keyword evidence="11" id="KW-1185">Reference proteome</keyword>
<dbReference type="Pfam" id="PF25539">
    <property type="entry name" value="Bestrophin_2"/>
    <property type="match status" value="1"/>
</dbReference>
<evidence type="ECO:0000256" key="9">
    <source>
        <dbReference type="SAM" id="Phobius"/>
    </source>
</evidence>
<dbReference type="PANTHER" id="PTHR33281">
    <property type="entry name" value="UPF0187 PROTEIN YNEE"/>
    <property type="match status" value="1"/>
</dbReference>
<comment type="similarity">
    <text evidence="8">Belongs to the anion channel-forming bestrophin (TC 1.A.46) family.</text>
</comment>
<dbReference type="RefSeq" id="WP_053099589.1">
    <property type="nucleotide sequence ID" value="NZ_CP012365.1"/>
</dbReference>
<feature type="transmembrane region" description="Helical" evidence="9">
    <location>
        <begin position="48"/>
        <end position="70"/>
    </location>
</feature>
<keyword evidence="6" id="KW-0406">Ion transport</keyword>
<dbReference type="PANTHER" id="PTHR33281:SF19">
    <property type="entry name" value="VOLTAGE-DEPENDENT ANION CHANNEL-FORMING PROTEIN YNEE"/>
    <property type="match status" value="1"/>
</dbReference>
<accession>A0A0K1XBH6</accession>
<evidence type="ECO:0000256" key="4">
    <source>
        <dbReference type="ARBA" id="ARBA00022692"/>
    </source>
</evidence>
<dbReference type="AlphaFoldDB" id="A0A0K1XBH6"/>
<keyword evidence="7 9" id="KW-0472">Membrane</keyword>
<sequence length="305" mass="33931">MIVPAKRGFWQLLLTLQGSVLPRVLPQILLVALLSGVAWLMYDYLPNYFTSYSASAFGLLGLLLSLLLGFRNNASYARWWEGRQQLGALIMHARSLGRLAASHLTQAESQATQQQVFLLLRAFNRCLIYGLRDKPIAVELAAILGAEQAQRVAKKSNPADYLLLLLSQQVAYARRKAWLSEIMAAEFESLISELANVQAACERLKTTPIPFAYMLLAHRTAYLFCFLLPFALIATTGLTTPIISCVVAYAFFGLDALSAELEEPFGEQPNQLPLFAIERTLDINLLEAQELPAPPPLTAVKYWLN</sequence>
<name>A0A0K1XBH6_9GAMM</name>